<reference evidence="21" key="1">
    <citation type="submission" date="2021-01" db="EMBL/GenBank/DDBJ databases">
        <authorList>
            <person name="Kaushik A."/>
        </authorList>
    </citation>
    <scope>NUCLEOTIDE SEQUENCE</scope>
    <source>
        <strain evidence="21">AG4-R118</strain>
        <strain evidence="22">AG4-RS23</strain>
    </source>
</reference>
<feature type="domain" description="MRH" evidence="20">
    <location>
        <begin position="27"/>
        <end position="185"/>
    </location>
</feature>
<dbReference type="Pfam" id="PF09451">
    <property type="entry name" value="ATG27"/>
    <property type="match status" value="1"/>
</dbReference>
<evidence type="ECO:0000256" key="8">
    <source>
        <dbReference type="ARBA" id="ARBA00022692"/>
    </source>
</evidence>
<keyword evidence="17" id="KW-0968">Cytoplasmic vesicle</keyword>
<dbReference type="InterPro" id="IPR044865">
    <property type="entry name" value="MRH_dom"/>
</dbReference>
<dbReference type="PANTHER" id="PTHR15071:SF13">
    <property type="entry name" value="AUTOPHAGY-RELATED PROTEIN 27"/>
    <property type="match status" value="1"/>
</dbReference>
<proteinExistence type="inferred from homology"/>
<dbReference type="GO" id="GO:0030659">
    <property type="term" value="C:cytoplasmic vesicle membrane"/>
    <property type="evidence" value="ECO:0007669"/>
    <property type="project" value="UniProtKB-SubCell"/>
</dbReference>
<dbReference type="SUPFAM" id="SSF50911">
    <property type="entry name" value="Mannose 6-phosphate receptor domain"/>
    <property type="match status" value="1"/>
</dbReference>
<evidence type="ECO:0000313" key="23">
    <source>
        <dbReference type="Proteomes" id="UP000663888"/>
    </source>
</evidence>
<keyword evidence="11 18" id="KW-1133">Transmembrane helix</keyword>
<dbReference type="AlphaFoldDB" id="A0A8H3GDI7"/>
<feature type="transmembrane region" description="Helical" evidence="18">
    <location>
        <begin position="201"/>
        <end position="221"/>
    </location>
</feature>
<dbReference type="Gene3D" id="2.70.130.10">
    <property type="entry name" value="Mannose-6-phosphate receptor binding domain"/>
    <property type="match status" value="1"/>
</dbReference>
<dbReference type="PROSITE" id="PS51914">
    <property type="entry name" value="MRH"/>
    <property type="match status" value="1"/>
</dbReference>
<dbReference type="EMBL" id="CAJMWY010003802">
    <property type="protein sequence ID" value="CAE6507763.1"/>
    <property type="molecule type" value="Genomic_DNA"/>
</dbReference>
<keyword evidence="8 18" id="KW-0812">Transmembrane</keyword>
<protein>
    <recommendedName>
        <fullName evidence="6">Autophagy-related protein 27</fullName>
    </recommendedName>
</protein>
<keyword evidence="16" id="KW-1015">Disulfide bond</keyword>
<dbReference type="GO" id="GO:0015031">
    <property type="term" value="P:protein transport"/>
    <property type="evidence" value="ECO:0007669"/>
    <property type="project" value="UniProtKB-KW"/>
</dbReference>
<comment type="similarity">
    <text evidence="5">Belongs to the ATG27 family.</text>
</comment>
<evidence type="ECO:0000256" key="17">
    <source>
        <dbReference type="ARBA" id="ARBA00023329"/>
    </source>
</evidence>
<comment type="caution">
    <text evidence="21">The sequence shown here is derived from an EMBL/GenBank/DDBJ whole genome shotgun (WGS) entry which is preliminary data.</text>
</comment>
<dbReference type="GO" id="GO:0000139">
    <property type="term" value="C:Golgi membrane"/>
    <property type="evidence" value="ECO:0007669"/>
    <property type="project" value="UniProtKB-SubCell"/>
</dbReference>
<keyword evidence="15 18" id="KW-0472">Membrane</keyword>
<evidence type="ECO:0000256" key="15">
    <source>
        <dbReference type="ARBA" id="ARBA00023136"/>
    </source>
</evidence>
<evidence type="ECO:0000256" key="4">
    <source>
        <dbReference type="ARBA" id="ARBA00004614"/>
    </source>
</evidence>
<evidence type="ECO:0000256" key="7">
    <source>
        <dbReference type="ARBA" id="ARBA00022448"/>
    </source>
</evidence>
<evidence type="ECO:0000256" key="3">
    <source>
        <dbReference type="ARBA" id="ARBA00004472"/>
    </source>
</evidence>
<evidence type="ECO:0000256" key="5">
    <source>
        <dbReference type="ARBA" id="ARBA00005363"/>
    </source>
</evidence>
<accession>A0A8H3GDI7</accession>
<evidence type="ECO:0000256" key="14">
    <source>
        <dbReference type="ARBA" id="ARBA00023128"/>
    </source>
</evidence>
<evidence type="ECO:0000256" key="12">
    <source>
        <dbReference type="ARBA" id="ARBA00023006"/>
    </source>
</evidence>
<evidence type="ECO:0000256" key="10">
    <source>
        <dbReference type="ARBA" id="ARBA00022927"/>
    </source>
</evidence>
<dbReference type="EMBL" id="CAJMWX010001020">
    <property type="protein sequence ID" value="CAE6444869.1"/>
    <property type="molecule type" value="Genomic_DNA"/>
</dbReference>
<dbReference type="InterPro" id="IPR018939">
    <property type="entry name" value="Autophagy-rel_prot_27"/>
</dbReference>
<keyword evidence="7" id="KW-0813">Transport</keyword>
<dbReference type="GO" id="GO:0031966">
    <property type="term" value="C:mitochondrial membrane"/>
    <property type="evidence" value="ECO:0007669"/>
    <property type="project" value="UniProtKB-SubCell"/>
</dbReference>
<evidence type="ECO:0000256" key="2">
    <source>
        <dbReference type="ARBA" id="ARBA00004358"/>
    </source>
</evidence>
<evidence type="ECO:0000256" key="13">
    <source>
        <dbReference type="ARBA" id="ARBA00023034"/>
    </source>
</evidence>
<keyword evidence="9 19" id="KW-0732">Signal</keyword>
<name>A0A8H3GDI7_9AGAM</name>
<dbReference type="GO" id="GO:0006914">
    <property type="term" value="P:autophagy"/>
    <property type="evidence" value="ECO:0007669"/>
    <property type="project" value="UniProtKB-KW"/>
</dbReference>
<evidence type="ECO:0000256" key="1">
    <source>
        <dbReference type="ARBA" id="ARBA00004304"/>
    </source>
</evidence>
<evidence type="ECO:0000256" key="11">
    <source>
        <dbReference type="ARBA" id="ARBA00022989"/>
    </source>
</evidence>
<dbReference type="InterPro" id="IPR009011">
    <property type="entry name" value="Man6P_isomerase_rcpt-bd_dom_sf"/>
</dbReference>
<keyword evidence="10" id="KW-0653">Protein transport</keyword>
<dbReference type="Proteomes" id="UP000663861">
    <property type="component" value="Unassembled WGS sequence"/>
</dbReference>
<organism evidence="21 23">
    <name type="scientific">Rhizoctonia solani</name>
    <dbReference type="NCBI Taxonomy" id="456999"/>
    <lineage>
        <taxon>Eukaryota</taxon>
        <taxon>Fungi</taxon>
        <taxon>Dikarya</taxon>
        <taxon>Basidiomycota</taxon>
        <taxon>Agaricomycotina</taxon>
        <taxon>Agaricomycetes</taxon>
        <taxon>Cantharellales</taxon>
        <taxon>Ceratobasidiaceae</taxon>
        <taxon>Rhizoctonia</taxon>
    </lineage>
</organism>
<evidence type="ECO:0000259" key="20">
    <source>
        <dbReference type="PROSITE" id="PS51914"/>
    </source>
</evidence>
<evidence type="ECO:0000256" key="16">
    <source>
        <dbReference type="ARBA" id="ARBA00023157"/>
    </source>
</evidence>
<evidence type="ECO:0000313" key="22">
    <source>
        <dbReference type="EMBL" id="CAE6507763.1"/>
    </source>
</evidence>
<keyword evidence="12" id="KW-0072">Autophagy</keyword>
<comment type="subcellular location">
    <subcellularLocation>
        <location evidence="2">Cytoplasmic vesicle membrane</location>
        <topology evidence="2">Single-pass type I membrane protein</topology>
    </subcellularLocation>
    <subcellularLocation>
        <location evidence="4">Golgi apparatus membrane</location>
        <topology evidence="4">Single-pass type I membrane protein</topology>
    </subcellularLocation>
    <subcellularLocation>
        <location evidence="1">Mitochondrion membrane</location>
        <topology evidence="1">Single-pass membrane protein</topology>
    </subcellularLocation>
    <subcellularLocation>
        <location evidence="3">Preautophagosomal structure membrane</location>
        <topology evidence="3">Single-pass type I membrane protein</topology>
    </subcellularLocation>
</comment>
<keyword evidence="14" id="KW-0496">Mitochondrion</keyword>
<evidence type="ECO:0000313" key="21">
    <source>
        <dbReference type="EMBL" id="CAE6444869.1"/>
    </source>
</evidence>
<dbReference type="GO" id="GO:0034045">
    <property type="term" value="C:phagophore assembly site membrane"/>
    <property type="evidence" value="ECO:0007669"/>
    <property type="project" value="UniProtKB-SubCell"/>
</dbReference>
<evidence type="ECO:0000256" key="9">
    <source>
        <dbReference type="ARBA" id="ARBA00022729"/>
    </source>
</evidence>
<keyword evidence="13" id="KW-0333">Golgi apparatus</keyword>
<gene>
    <name evidence="22" type="ORF">RDB_LOCUS132321</name>
    <name evidence="21" type="ORF">RDB_LOCUS56462</name>
</gene>
<dbReference type="Proteomes" id="UP000663888">
    <property type="component" value="Unassembled WGS sequence"/>
</dbReference>
<feature type="signal peptide" evidence="19">
    <location>
        <begin position="1"/>
        <end position="22"/>
    </location>
</feature>
<feature type="chain" id="PRO_5035641463" description="Autophagy-related protein 27" evidence="19">
    <location>
        <begin position="23"/>
        <end position="269"/>
    </location>
</feature>
<evidence type="ECO:0000256" key="6">
    <source>
        <dbReference type="ARBA" id="ARBA00013776"/>
    </source>
</evidence>
<sequence>MILLPWRQHVLVFLLCITCVFSEELPPNCEFDFGGVHYDLKLMNGEWTIGQDRPTPPTTMHDELRFNVCANLNKLEGVSDGDQCPQGTRACFRMINEKSGETSRVISTIPVAQSSTKFTIDRLPSNRGKGIVLTMSAGSYPSDGGKPQSFKLSLICVEKTEGPQFIGYDGSQVSAEWKAIEACGASKGPSSGDADPGGSSMGWFFFILLVIVVAYFALGAYHNYNQYGAVGWDLIPHRDFWRDVPYLIKDLVSHLFTSGRSSRGGYTSV</sequence>
<evidence type="ECO:0000256" key="19">
    <source>
        <dbReference type="SAM" id="SignalP"/>
    </source>
</evidence>
<evidence type="ECO:0000256" key="18">
    <source>
        <dbReference type="SAM" id="Phobius"/>
    </source>
</evidence>
<dbReference type="PANTHER" id="PTHR15071">
    <property type="entry name" value="MANNOSE-6-PHOSPHATE RECEPTOR FAMILY MEMBER"/>
    <property type="match status" value="1"/>
</dbReference>